<evidence type="ECO:0000313" key="3">
    <source>
        <dbReference type="EMBL" id="KAF2015143.1"/>
    </source>
</evidence>
<dbReference type="EMBL" id="ML978070">
    <property type="protein sequence ID" value="KAF2015143.1"/>
    <property type="molecule type" value="Genomic_DNA"/>
</dbReference>
<protein>
    <submittedName>
        <fullName evidence="3">Uncharacterized protein</fullName>
    </submittedName>
</protein>
<dbReference type="RefSeq" id="XP_033383482.1">
    <property type="nucleotide sequence ID" value="XM_033530510.1"/>
</dbReference>
<sequence length="372" mass="37301">MYFSKSTIISLGLLATAELVAGHAAIIGATGDAGGQGSAIGVDPQTPRDGTRRQPFQQDSTRFRNENADQCGETLGGGANDVESGTAQVMAQNGNTLPQVTPGGEISMTLHQVNGDGAGPYTCMIDSTGTGTQWTPIQVTQNIDGNARGRNNDQQMQDLPLTAAIPANQQCTGTVAGQSNVCMVRCQNPARAGPFGGCVPVQMAGAAAPAANANAGNANANTGNANAGNANANTGNANTGNANTGNANTGNANTQVPATGNANTGNNVQQAPATGNVGNANGNLNGQANANTGNANTVPQTGNTGNANTQNTNGNVGATTGNANTAGTPALTNDDQQEELGTNGPIVTDDDQEEEVELLEGSFARRWVVPSN</sequence>
<proteinExistence type="predicted"/>
<feature type="region of interest" description="Disordered" evidence="1">
    <location>
        <begin position="286"/>
        <end position="326"/>
    </location>
</feature>
<accession>A0A6A5XQD3</accession>
<keyword evidence="2" id="KW-0732">Signal</keyword>
<evidence type="ECO:0000256" key="2">
    <source>
        <dbReference type="SAM" id="SignalP"/>
    </source>
</evidence>
<evidence type="ECO:0000313" key="4">
    <source>
        <dbReference type="Proteomes" id="UP000799778"/>
    </source>
</evidence>
<dbReference type="OrthoDB" id="3241054at2759"/>
<dbReference type="PANTHER" id="PTHR34618:SF4">
    <property type="entry name" value="CAS1"/>
    <property type="match status" value="1"/>
</dbReference>
<keyword evidence="4" id="KW-1185">Reference proteome</keyword>
<feature type="signal peptide" evidence="2">
    <location>
        <begin position="1"/>
        <end position="22"/>
    </location>
</feature>
<dbReference type="Pfam" id="PF11327">
    <property type="entry name" value="Egh16-like"/>
    <property type="match status" value="1"/>
</dbReference>
<organism evidence="3 4">
    <name type="scientific">Aaosphaeria arxii CBS 175.79</name>
    <dbReference type="NCBI Taxonomy" id="1450172"/>
    <lineage>
        <taxon>Eukaryota</taxon>
        <taxon>Fungi</taxon>
        <taxon>Dikarya</taxon>
        <taxon>Ascomycota</taxon>
        <taxon>Pezizomycotina</taxon>
        <taxon>Dothideomycetes</taxon>
        <taxon>Pleosporomycetidae</taxon>
        <taxon>Pleosporales</taxon>
        <taxon>Pleosporales incertae sedis</taxon>
        <taxon>Aaosphaeria</taxon>
    </lineage>
</organism>
<reference evidence="3" key="1">
    <citation type="journal article" date="2020" name="Stud. Mycol.">
        <title>101 Dothideomycetes genomes: a test case for predicting lifestyles and emergence of pathogens.</title>
        <authorList>
            <person name="Haridas S."/>
            <person name="Albert R."/>
            <person name="Binder M."/>
            <person name="Bloem J."/>
            <person name="Labutti K."/>
            <person name="Salamov A."/>
            <person name="Andreopoulos B."/>
            <person name="Baker S."/>
            <person name="Barry K."/>
            <person name="Bills G."/>
            <person name="Bluhm B."/>
            <person name="Cannon C."/>
            <person name="Castanera R."/>
            <person name="Culley D."/>
            <person name="Daum C."/>
            <person name="Ezra D."/>
            <person name="Gonzalez J."/>
            <person name="Henrissat B."/>
            <person name="Kuo A."/>
            <person name="Liang C."/>
            <person name="Lipzen A."/>
            <person name="Lutzoni F."/>
            <person name="Magnuson J."/>
            <person name="Mondo S."/>
            <person name="Nolan M."/>
            <person name="Ohm R."/>
            <person name="Pangilinan J."/>
            <person name="Park H.-J."/>
            <person name="Ramirez L."/>
            <person name="Alfaro M."/>
            <person name="Sun H."/>
            <person name="Tritt A."/>
            <person name="Yoshinaga Y."/>
            <person name="Zwiers L.-H."/>
            <person name="Turgeon B."/>
            <person name="Goodwin S."/>
            <person name="Spatafora J."/>
            <person name="Crous P."/>
            <person name="Grigoriev I."/>
        </authorList>
    </citation>
    <scope>NUCLEOTIDE SEQUENCE</scope>
    <source>
        <strain evidence="3">CBS 175.79</strain>
    </source>
</reference>
<evidence type="ECO:0000256" key="1">
    <source>
        <dbReference type="SAM" id="MobiDB-lite"/>
    </source>
</evidence>
<dbReference type="InterPro" id="IPR021476">
    <property type="entry name" value="Egh16-like"/>
</dbReference>
<dbReference type="Proteomes" id="UP000799778">
    <property type="component" value="Unassembled WGS sequence"/>
</dbReference>
<name>A0A6A5XQD3_9PLEO</name>
<dbReference type="PANTHER" id="PTHR34618">
    <property type="entry name" value="SURFACE PROTEIN MAS1, PUTATIVE-RELATED"/>
    <property type="match status" value="1"/>
</dbReference>
<dbReference type="AlphaFoldDB" id="A0A6A5XQD3"/>
<dbReference type="GeneID" id="54287907"/>
<feature type="region of interest" description="Disordered" evidence="1">
    <location>
        <begin position="32"/>
        <end position="82"/>
    </location>
</feature>
<feature type="region of interest" description="Disordered" evidence="1">
    <location>
        <begin position="229"/>
        <end position="249"/>
    </location>
</feature>
<gene>
    <name evidence="3" type="ORF">BU24DRAFT_442235</name>
</gene>
<feature type="chain" id="PRO_5025510746" evidence="2">
    <location>
        <begin position="23"/>
        <end position="372"/>
    </location>
</feature>